<dbReference type="STRING" id="1122195.SAMN02745164_01703"/>
<dbReference type="Gene3D" id="3.30.950.30">
    <property type="entry name" value="Schlafen, AAA domain"/>
    <property type="match status" value="1"/>
</dbReference>
<keyword evidence="3" id="KW-0347">Helicase</keyword>
<dbReference type="Gene3D" id="3.30.565.60">
    <property type="match status" value="1"/>
</dbReference>
<dbReference type="Proteomes" id="UP000184334">
    <property type="component" value="Unassembled WGS sequence"/>
</dbReference>
<protein>
    <submittedName>
        <fullName evidence="3">ATP-dependent DNA helicase RecG</fullName>
    </submittedName>
</protein>
<dbReference type="InterPro" id="IPR038461">
    <property type="entry name" value="Schlafen_AlbA_2_dom_sf"/>
</dbReference>
<keyword evidence="3" id="KW-0547">Nucleotide-binding</keyword>
<evidence type="ECO:0000256" key="1">
    <source>
        <dbReference type="SAM" id="MobiDB-lite"/>
    </source>
</evidence>
<dbReference type="InterPro" id="IPR038475">
    <property type="entry name" value="RecG_C_sf"/>
</dbReference>
<gene>
    <name evidence="3" type="ORF">SAMN02745164_01703</name>
</gene>
<evidence type="ECO:0000313" key="3">
    <source>
        <dbReference type="EMBL" id="SHF06564.1"/>
    </source>
</evidence>
<comment type="caution">
    <text evidence="3">The sequence shown here is derived from an EMBL/GenBank/DDBJ whole genome shotgun (WGS) entry which is preliminary data.</text>
</comment>
<dbReference type="InterPro" id="IPR007421">
    <property type="entry name" value="Schlafen_AlbA_2_dom"/>
</dbReference>
<dbReference type="PANTHER" id="PTHR30595">
    <property type="entry name" value="GLPR-RELATED TRANSCRIPTIONAL REPRESSOR"/>
    <property type="match status" value="1"/>
</dbReference>
<dbReference type="Pfam" id="PF13749">
    <property type="entry name" value="HATPase_c_4"/>
    <property type="match status" value="1"/>
</dbReference>
<reference evidence="3" key="1">
    <citation type="submission" date="2016-11" db="EMBL/GenBank/DDBJ databases">
        <authorList>
            <person name="Varghese N."/>
            <person name="Submissions S."/>
        </authorList>
    </citation>
    <scope>NUCLEOTIDE SEQUENCE [LARGE SCALE GENOMIC DNA]</scope>
    <source>
        <strain evidence="3">DSM 16785</strain>
    </source>
</reference>
<accession>A0A1M4YLD4</accession>
<evidence type="ECO:0000313" key="4">
    <source>
        <dbReference type="Proteomes" id="UP000184334"/>
    </source>
</evidence>
<name>A0A1M4YLD4_MARH1</name>
<feature type="compositionally biased region" description="Basic residues" evidence="1">
    <location>
        <begin position="394"/>
        <end position="403"/>
    </location>
</feature>
<proteinExistence type="predicted"/>
<feature type="domain" description="Schlafen AlbA-2" evidence="2">
    <location>
        <begin position="14"/>
        <end position="131"/>
    </location>
</feature>
<sequence>MVIKMILDEIRKGENKKLELKEKIPSNEAIAKTVVAFSNTSGGKLIIGVKDNKEIIGIEEDKIFEYEEKISSIINDLCYPTILPEIYAQNIEGKVVLVIEIFRGSLLPYYLKSKGKLKGTYVRIGSTNRVADEEMIVELQRKRFNKSFDEEINFETDIKDIDLNIIYDEFKKIGKKCDYDKLRNLKLIKKVNGKDLPTNALLIALGKFDNTMIKCARFKGVTKEIFIDKKEFNKSLFYNLENSIKFLQNHLNLNAEVKGLQLKEDLEIPILALREVLINAVIHRNYLRNSDIKVAIYDDIVEIVSPGGFPNGLTIEEVMNGRSEIRNKILANLFRELKYVETWGSGIEKIKKLCREKNIKFEIKESGNFVSVIFYRPKIKRSKKTLSSSEKPAKNQRKNRFNKPGRNSL</sequence>
<keyword evidence="3" id="KW-0378">Hydrolase</keyword>
<dbReference type="AlphaFoldDB" id="A0A1M4YLD4"/>
<dbReference type="EMBL" id="FQUI01000032">
    <property type="protein sequence ID" value="SHF06564.1"/>
    <property type="molecule type" value="Genomic_DNA"/>
</dbReference>
<evidence type="ECO:0000259" key="2">
    <source>
        <dbReference type="Pfam" id="PF04326"/>
    </source>
</evidence>
<feature type="region of interest" description="Disordered" evidence="1">
    <location>
        <begin position="384"/>
        <end position="409"/>
    </location>
</feature>
<keyword evidence="3" id="KW-0067">ATP-binding</keyword>
<keyword evidence="4" id="KW-1185">Reference proteome</keyword>
<dbReference type="GO" id="GO:0004386">
    <property type="term" value="F:helicase activity"/>
    <property type="evidence" value="ECO:0007669"/>
    <property type="project" value="UniProtKB-KW"/>
</dbReference>
<dbReference type="Pfam" id="PF04326">
    <property type="entry name" value="SLFN_AlbA_2"/>
    <property type="match status" value="1"/>
</dbReference>
<dbReference type="PANTHER" id="PTHR30595:SF6">
    <property type="entry name" value="SCHLAFEN ALBA-2 DOMAIN-CONTAINING PROTEIN"/>
    <property type="match status" value="1"/>
</dbReference>
<organism evidence="3 4">
    <name type="scientific">Marinitoga hydrogenitolerans (strain DSM 16785 / JCM 12826 / AT1271)</name>
    <dbReference type="NCBI Taxonomy" id="1122195"/>
    <lineage>
        <taxon>Bacteria</taxon>
        <taxon>Thermotogati</taxon>
        <taxon>Thermotogota</taxon>
        <taxon>Thermotogae</taxon>
        <taxon>Petrotogales</taxon>
        <taxon>Petrotogaceae</taxon>
        <taxon>Marinitoga</taxon>
    </lineage>
</organism>